<evidence type="ECO:0000259" key="1">
    <source>
        <dbReference type="Pfam" id="PF01498"/>
    </source>
</evidence>
<dbReference type="KEGG" id="bim:105680771"/>
<protein>
    <submittedName>
        <fullName evidence="3">Uncharacterized protein LOC105680771</fullName>
    </submittedName>
</protein>
<accession>A0A6P8LDK4</accession>
<sequence>MYCDQPKNGRLQKTTPKMDHRIHRLSEKDRFCSANNIAAEINYKNDTQISARTVKRRLEDFNLRRRKPPKKPLLSSRNRKRRLAFAKAHKHWTSEDWQMLLFSDESKFNRVSSDGIRHVRRRIGESLKTQCVLKTLKHGVGNVMVCACFSRRSPGPICRINGITDRFQYMDILNG</sequence>
<dbReference type="RefSeq" id="XP_033176637.1">
    <property type="nucleotide sequence ID" value="XM_033320746.1"/>
</dbReference>
<dbReference type="GO" id="GO:0015074">
    <property type="term" value="P:DNA integration"/>
    <property type="evidence" value="ECO:0007669"/>
    <property type="project" value="InterPro"/>
</dbReference>
<proteinExistence type="predicted"/>
<dbReference type="Proteomes" id="UP000515180">
    <property type="component" value="Unplaced"/>
</dbReference>
<feature type="domain" description="Transposase Tc1-like" evidence="1">
    <location>
        <begin position="20"/>
        <end position="91"/>
    </location>
</feature>
<dbReference type="OrthoDB" id="7614891at2759"/>
<keyword evidence="2" id="KW-1185">Reference proteome</keyword>
<dbReference type="Pfam" id="PF01498">
    <property type="entry name" value="HTH_Tnp_Tc3_2"/>
    <property type="match status" value="1"/>
</dbReference>
<dbReference type="PANTHER" id="PTHR23022:SF134">
    <property type="entry name" value="TRANSPOSABLE ELEMENT TC1 TRANSPOSASE"/>
    <property type="match status" value="1"/>
</dbReference>
<name>A0A6P8LDK4_BOMIM</name>
<reference evidence="3" key="1">
    <citation type="submission" date="2025-08" db="UniProtKB">
        <authorList>
            <consortium name="RefSeq"/>
        </authorList>
    </citation>
    <scope>IDENTIFICATION</scope>
</reference>
<dbReference type="InterPro" id="IPR036397">
    <property type="entry name" value="RNaseH_sf"/>
</dbReference>
<dbReference type="GO" id="GO:0006313">
    <property type="term" value="P:DNA transposition"/>
    <property type="evidence" value="ECO:0007669"/>
    <property type="project" value="InterPro"/>
</dbReference>
<dbReference type="AlphaFoldDB" id="A0A6P8LDK4"/>
<dbReference type="GeneID" id="105680771"/>
<organism evidence="2 3">
    <name type="scientific">Bombus impatiens</name>
    <name type="common">Bumblebee</name>
    <dbReference type="NCBI Taxonomy" id="132113"/>
    <lineage>
        <taxon>Eukaryota</taxon>
        <taxon>Metazoa</taxon>
        <taxon>Ecdysozoa</taxon>
        <taxon>Arthropoda</taxon>
        <taxon>Hexapoda</taxon>
        <taxon>Insecta</taxon>
        <taxon>Pterygota</taxon>
        <taxon>Neoptera</taxon>
        <taxon>Endopterygota</taxon>
        <taxon>Hymenoptera</taxon>
        <taxon>Apocrita</taxon>
        <taxon>Aculeata</taxon>
        <taxon>Apoidea</taxon>
        <taxon>Anthophila</taxon>
        <taxon>Apidae</taxon>
        <taxon>Bombus</taxon>
        <taxon>Pyrobombus</taxon>
    </lineage>
</organism>
<dbReference type="PANTHER" id="PTHR23022">
    <property type="entry name" value="TRANSPOSABLE ELEMENT-RELATED"/>
    <property type="match status" value="1"/>
</dbReference>
<gene>
    <name evidence="3" type="primary">LOC105680771</name>
</gene>
<dbReference type="InterPro" id="IPR002492">
    <property type="entry name" value="Transposase_Tc1-like"/>
</dbReference>
<dbReference type="Gene3D" id="3.30.420.10">
    <property type="entry name" value="Ribonuclease H-like superfamily/Ribonuclease H"/>
    <property type="match status" value="1"/>
</dbReference>
<evidence type="ECO:0000313" key="3">
    <source>
        <dbReference type="RefSeq" id="XP_033176637.1"/>
    </source>
</evidence>
<evidence type="ECO:0000313" key="2">
    <source>
        <dbReference type="Proteomes" id="UP000515180"/>
    </source>
</evidence>
<dbReference type="GO" id="GO:0003677">
    <property type="term" value="F:DNA binding"/>
    <property type="evidence" value="ECO:0007669"/>
    <property type="project" value="InterPro"/>
</dbReference>
<dbReference type="InterPro" id="IPR052338">
    <property type="entry name" value="Transposase_5"/>
</dbReference>